<dbReference type="InterPro" id="IPR001902">
    <property type="entry name" value="SLC26A/SulP_fam"/>
</dbReference>
<protein>
    <recommendedName>
        <fullName evidence="6">SLC26A/SulP transporter domain-containing protein</fullName>
    </recommendedName>
</protein>
<organism evidence="7">
    <name type="scientific">marine metagenome</name>
    <dbReference type="NCBI Taxonomy" id="408172"/>
    <lineage>
        <taxon>unclassified sequences</taxon>
        <taxon>metagenomes</taxon>
        <taxon>ecological metagenomes</taxon>
    </lineage>
</organism>
<dbReference type="GO" id="GO:0055085">
    <property type="term" value="P:transmembrane transport"/>
    <property type="evidence" value="ECO:0007669"/>
    <property type="project" value="InterPro"/>
</dbReference>
<dbReference type="PANTHER" id="PTHR11814">
    <property type="entry name" value="SULFATE TRANSPORTER"/>
    <property type="match status" value="1"/>
</dbReference>
<dbReference type="EMBL" id="UINC01074546">
    <property type="protein sequence ID" value="SVC11848.1"/>
    <property type="molecule type" value="Genomic_DNA"/>
</dbReference>
<reference evidence="7" key="1">
    <citation type="submission" date="2018-05" db="EMBL/GenBank/DDBJ databases">
        <authorList>
            <person name="Lanie J.A."/>
            <person name="Ng W.-L."/>
            <person name="Kazmierczak K.M."/>
            <person name="Andrzejewski T.M."/>
            <person name="Davidsen T.M."/>
            <person name="Wayne K.J."/>
            <person name="Tettelin H."/>
            <person name="Glass J.I."/>
            <person name="Rusch D."/>
            <person name="Podicherti R."/>
            <person name="Tsui H.-C.T."/>
            <person name="Winkler M.E."/>
        </authorList>
    </citation>
    <scope>NUCLEOTIDE SEQUENCE</scope>
</reference>
<dbReference type="GO" id="GO:0016020">
    <property type="term" value="C:membrane"/>
    <property type="evidence" value="ECO:0007669"/>
    <property type="project" value="UniProtKB-SubCell"/>
</dbReference>
<dbReference type="InterPro" id="IPR011547">
    <property type="entry name" value="SLC26A/SulP_dom"/>
</dbReference>
<feature type="transmembrane region" description="Helical" evidence="5">
    <location>
        <begin position="106"/>
        <end position="128"/>
    </location>
</feature>
<evidence type="ECO:0000313" key="7">
    <source>
        <dbReference type="EMBL" id="SVC11848.1"/>
    </source>
</evidence>
<name>A0A382JJD4_9ZZZZ</name>
<gene>
    <name evidence="7" type="ORF">METZ01_LOCUS264702</name>
</gene>
<accession>A0A382JJD4</accession>
<evidence type="ECO:0000259" key="6">
    <source>
        <dbReference type="Pfam" id="PF00916"/>
    </source>
</evidence>
<feature type="transmembrane region" description="Helical" evidence="5">
    <location>
        <begin position="135"/>
        <end position="158"/>
    </location>
</feature>
<keyword evidence="3 5" id="KW-1133">Transmembrane helix</keyword>
<feature type="domain" description="SLC26A/SulP transporter" evidence="6">
    <location>
        <begin position="30"/>
        <end position="158"/>
    </location>
</feature>
<dbReference type="Pfam" id="PF00916">
    <property type="entry name" value="Sulfate_transp"/>
    <property type="match status" value="1"/>
</dbReference>
<proteinExistence type="predicted"/>
<feature type="non-terminal residue" evidence="7">
    <location>
        <position position="159"/>
    </location>
</feature>
<keyword evidence="2 5" id="KW-0812">Transmembrane</keyword>
<evidence type="ECO:0000256" key="3">
    <source>
        <dbReference type="ARBA" id="ARBA00022989"/>
    </source>
</evidence>
<keyword evidence="4 5" id="KW-0472">Membrane</keyword>
<sequence>MRFETFKAYGFWMQDPTTDKQRTLNRITFADLLAGVSVALLLIPQSMAYAELAGLPPQIGLFASALPPIFAAFVASSPYLQTGPVALTSLLTLGALNGLADSGTAHYVELAALLALIVGISRLLFGILKMGKIVYFMNAPVVTGFTSAAAILIIASQIP</sequence>
<feature type="transmembrane region" description="Helical" evidence="5">
    <location>
        <begin position="55"/>
        <end position="75"/>
    </location>
</feature>
<dbReference type="AlphaFoldDB" id="A0A382JJD4"/>
<feature type="transmembrane region" description="Helical" evidence="5">
    <location>
        <begin position="82"/>
        <end position="100"/>
    </location>
</feature>
<evidence type="ECO:0000256" key="4">
    <source>
        <dbReference type="ARBA" id="ARBA00023136"/>
    </source>
</evidence>
<evidence type="ECO:0000256" key="5">
    <source>
        <dbReference type="SAM" id="Phobius"/>
    </source>
</evidence>
<comment type="subcellular location">
    <subcellularLocation>
        <location evidence="1">Membrane</location>
        <topology evidence="1">Multi-pass membrane protein</topology>
    </subcellularLocation>
</comment>
<evidence type="ECO:0000256" key="2">
    <source>
        <dbReference type="ARBA" id="ARBA00022692"/>
    </source>
</evidence>
<evidence type="ECO:0000256" key="1">
    <source>
        <dbReference type="ARBA" id="ARBA00004141"/>
    </source>
</evidence>
<feature type="transmembrane region" description="Helical" evidence="5">
    <location>
        <begin position="23"/>
        <end position="43"/>
    </location>
</feature>